<dbReference type="SUPFAM" id="SSF54695">
    <property type="entry name" value="POZ domain"/>
    <property type="match status" value="1"/>
</dbReference>
<dbReference type="PANTHER" id="PTHR46306:SF1">
    <property type="entry name" value="BTB_POZ DOMAIN-CONTAINING PROTEIN 9"/>
    <property type="match status" value="1"/>
</dbReference>
<dbReference type="Gene3D" id="3.30.710.10">
    <property type="entry name" value="Potassium Channel Kv1.1, Chain A"/>
    <property type="match status" value="1"/>
</dbReference>
<dbReference type="InterPro" id="IPR052407">
    <property type="entry name" value="BTB_POZ_domain_cont_9"/>
</dbReference>
<protein>
    <submittedName>
        <fullName evidence="2">1876_t:CDS:1</fullName>
    </submittedName>
</protein>
<dbReference type="Proteomes" id="UP000789572">
    <property type="component" value="Unassembled WGS sequence"/>
</dbReference>
<gene>
    <name evidence="2" type="ORF">POCULU_LOCUS9168</name>
</gene>
<proteinExistence type="predicted"/>
<reference evidence="2" key="1">
    <citation type="submission" date="2021-06" db="EMBL/GenBank/DDBJ databases">
        <authorList>
            <person name="Kallberg Y."/>
            <person name="Tangrot J."/>
            <person name="Rosling A."/>
        </authorList>
    </citation>
    <scope>NUCLEOTIDE SEQUENCE</scope>
    <source>
        <strain evidence="2">IA702</strain>
    </source>
</reference>
<dbReference type="EMBL" id="CAJVPJ010003163">
    <property type="protein sequence ID" value="CAG8636182.1"/>
    <property type="molecule type" value="Genomic_DNA"/>
</dbReference>
<dbReference type="GO" id="GO:0005737">
    <property type="term" value="C:cytoplasm"/>
    <property type="evidence" value="ECO:0007669"/>
    <property type="project" value="TreeGrafter"/>
</dbReference>
<organism evidence="2 3">
    <name type="scientific">Paraglomus occultum</name>
    <dbReference type="NCBI Taxonomy" id="144539"/>
    <lineage>
        <taxon>Eukaryota</taxon>
        <taxon>Fungi</taxon>
        <taxon>Fungi incertae sedis</taxon>
        <taxon>Mucoromycota</taxon>
        <taxon>Glomeromycotina</taxon>
        <taxon>Glomeromycetes</taxon>
        <taxon>Paraglomerales</taxon>
        <taxon>Paraglomeraceae</taxon>
        <taxon>Paraglomus</taxon>
    </lineage>
</organism>
<feature type="non-terminal residue" evidence="2">
    <location>
        <position position="239"/>
    </location>
</feature>
<name>A0A9N9DCD3_9GLOM</name>
<keyword evidence="3" id="KW-1185">Reference proteome</keyword>
<evidence type="ECO:0000313" key="2">
    <source>
        <dbReference type="EMBL" id="CAG8636182.1"/>
    </source>
</evidence>
<dbReference type="Pfam" id="PF00651">
    <property type="entry name" value="BTB"/>
    <property type="match status" value="1"/>
</dbReference>
<evidence type="ECO:0000259" key="1">
    <source>
        <dbReference type="PROSITE" id="PS50097"/>
    </source>
</evidence>
<dbReference type="CDD" id="cd18186">
    <property type="entry name" value="BTB_POZ_ZBTB_KLHL-like"/>
    <property type="match status" value="1"/>
</dbReference>
<evidence type="ECO:0000313" key="3">
    <source>
        <dbReference type="Proteomes" id="UP000789572"/>
    </source>
</evidence>
<dbReference type="InterPro" id="IPR011333">
    <property type="entry name" value="SKP1/BTB/POZ_sf"/>
</dbReference>
<accession>A0A9N9DCD3</accession>
<dbReference type="PANTHER" id="PTHR46306">
    <property type="entry name" value="BTB/POZ DOMAIN-CONTAINING PROTEIN 9"/>
    <property type="match status" value="1"/>
</dbReference>
<dbReference type="SMART" id="SM00225">
    <property type="entry name" value="BTB"/>
    <property type="match status" value="1"/>
</dbReference>
<dbReference type="AlphaFoldDB" id="A0A9N9DCD3"/>
<feature type="domain" description="BTB" evidence="1">
    <location>
        <begin position="23"/>
        <end position="101"/>
    </location>
</feature>
<dbReference type="PROSITE" id="PS50097">
    <property type="entry name" value="BTB"/>
    <property type="match status" value="1"/>
</dbReference>
<comment type="caution">
    <text evidence="2">The sequence shown here is derived from an EMBL/GenBank/DDBJ whole genome shotgun (WGS) entry which is preliminary data.</text>
</comment>
<dbReference type="OrthoDB" id="408604at2759"/>
<sequence length="239" mass="27994">MEKNLLTKLSNEIVTLLKHEDTCDIVIIAGMGMDQMQFKGHSLILCARSEYFAETIKQRMNVKEDGLQLYRDSFIDLSNIPSSLFELIFRYLYSGVIDLSKLTVDTIFTLIDPLHELHLHELIDYIQEYLITNRHRWIYTEFISTYYILSDIKHIPKFRQFVNELLCTSPELLLRSEDFTIIDEDLLTDLLRRDDLNMPTAEIWDRLLEWAAANPIMPADTTLSQEKTLANTLKDFLPL</sequence>
<dbReference type="InterPro" id="IPR000210">
    <property type="entry name" value="BTB/POZ_dom"/>
</dbReference>